<protein>
    <recommendedName>
        <fullName evidence="4">Oxidoreductase</fullName>
    </recommendedName>
</protein>
<reference evidence="2 3" key="1">
    <citation type="submission" date="2023-12" db="EMBL/GenBank/DDBJ databases">
        <title>Description of new species of Mycobacterium terrae complex isolated from sewage at the Sao Paulo Zoological Park Foundation in Brazil.</title>
        <authorList>
            <person name="Romagnoli C.L."/>
            <person name="Conceicao E.C."/>
            <person name="Machado E."/>
            <person name="Barreto L.B.P.F."/>
            <person name="Sharma A."/>
            <person name="Silva N.M."/>
            <person name="Marques L.E."/>
            <person name="Juliana M.A."/>
            <person name="Lourenco M.C.S."/>
            <person name="Digiampietri L.A."/>
            <person name="Suffys P.N."/>
            <person name="Viana-Niero C."/>
        </authorList>
    </citation>
    <scope>NUCLEOTIDE SEQUENCE [LARGE SCALE GENOMIC DNA]</scope>
    <source>
        <strain evidence="2 3">MYC017</strain>
    </source>
</reference>
<feature type="transmembrane region" description="Helical" evidence="1">
    <location>
        <begin position="37"/>
        <end position="55"/>
    </location>
</feature>
<keyword evidence="1" id="KW-0472">Membrane</keyword>
<keyword evidence="1" id="KW-0812">Transmembrane</keyword>
<dbReference type="RefSeq" id="WP_225397709.1">
    <property type="nucleotide sequence ID" value="NZ_JAYJJQ010000015.1"/>
</dbReference>
<gene>
    <name evidence="2" type="ORF">K5L39_15685</name>
</gene>
<sequence length="134" mass="14227">MKDRARWVLVICAVIGAIAHVPVVGEHLREAPYMGEEFIVLIIACLLIATACVVCDSAAVYALAVLTCGLAVIGYIATRLIAFPELADDVGNWFEPLGVVSVLAESAAVAIAAVVLIRRVRRPDFAGFPGFHPV</sequence>
<dbReference type="EMBL" id="JAYJJQ010000015">
    <property type="protein sequence ID" value="MEB3070626.1"/>
    <property type="molecule type" value="Genomic_DNA"/>
</dbReference>
<evidence type="ECO:0000256" key="1">
    <source>
        <dbReference type="SAM" id="Phobius"/>
    </source>
</evidence>
<proteinExistence type="predicted"/>
<dbReference type="Proteomes" id="UP001299283">
    <property type="component" value="Unassembled WGS sequence"/>
</dbReference>
<keyword evidence="1" id="KW-1133">Transmembrane helix</keyword>
<keyword evidence="3" id="KW-1185">Reference proteome</keyword>
<organism evidence="2 3">
    <name type="scientific">[Mycobacterium] vasticus</name>
    <dbReference type="NCBI Taxonomy" id="2875777"/>
    <lineage>
        <taxon>Bacteria</taxon>
        <taxon>Bacillati</taxon>
        <taxon>Actinomycetota</taxon>
        <taxon>Actinomycetes</taxon>
        <taxon>Mycobacteriales</taxon>
        <taxon>Mycobacteriaceae</taxon>
        <taxon>Mycolicibacter</taxon>
    </lineage>
</organism>
<evidence type="ECO:0000313" key="2">
    <source>
        <dbReference type="EMBL" id="MEB3070626.1"/>
    </source>
</evidence>
<name>A0ABU5YZR5_9MYCO</name>
<accession>A0ABU5YZR5</accession>
<feature type="transmembrane region" description="Helical" evidence="1">
    <location>
        <begin position="60"/>
        <end position="77"/>
    </location>
</feature>
<evidence type="ECO:0008006" key="4">
    <source>
        <dbReference type="Google" id="ProtNLM"/>
    </source>
</evidence>
<feature type="transmembrane region" description="Helical" evidence="1">
    <location>
        <begin position="7"/>
        <end position="25"/>
    </location>
</feature>
<feature type="transmembrane region" description="Helical" evidence="1">
    <location>
        <begin position="97"/>
        <end position="117"/>
    </location>
</feature>
<evidence type="ECO:0000313" key="3">
    <source>
        <dbReference type="Proteomes" id="UP001299283"/>
    </source>
</evidence>
<comment type="caution">
    <text evidence="2">The sequence shown here is derived from an EMBL/GenBank/DDBJ whole genome shotgun (WGS) entry which is preliminary data.</text>
</comment>